<keyword evidence="3" id="KW-0812">Transmembrane</keyword>
<evidence type="ECO:0000259" key="4">
    <source>
        <dbReference type="PROSITE" id="PS50089"/>
    </source>
</evidence>
<evidence type="ECO:0000256" key="3">
    <source>
        <dbReference type="SAM" id="Phobius"/>
    </source>
</evidence>
<evidence type="ECO:0000313" key="6">
    <source>
        <dbReference type="Proteomes" id="UP001178507"/>
    </source>
</evidence>
<proteinExistence type="predicted"/>
<keyword evidence="1" id="KW-0479">Metal-binding</keyword>
<dbReference type="InterPro" id="IPR001841">
    <property type="entry name" value="Znf_RING"/>
</dbReference>
<feature type="transmembrane region" description="Helical" evidence="3">
    <location>
        <begin position="508"/>
        <end position="528"/>
    </location>
</feature>
<comment type="caution">
    <text evidence="5">The sequence shown here is derived from an EMBL/GenBank/DDBJ whole genome shotgun (WGS) entry which is preliminary data.</text>
</comment>
<feature type="compositionally biased region" description="Basic and acidic residues" evidence="2">
    <location>
        <begin position="1"/>
        <end position="36"/>
    </location>
</feature>
<keyword evidence="6" id="KW-1185">Reference proteome</keyword>
<dbReference type="SUPFAM" id="SSF57850">
    <property type="entry name" value="RING/U-box"/>
    <property type="match status" value="1"/>
</dbReference>
<dbReference type="InterPro" id="IPR013083">
    <property type="entry name" value="Znf_RING/FYVE/PHD"/>
</dbReference>
<feature type="region of interest" description="Disordered" evidence="2">
    <location>
        <begin position="1"/>
        <end position="55"/>
    </location>
</feature>
<keyword evidence="1" id="KW-0862">Zinc</keyword>
<dbReference type="AlphaFoldDB" id="A0AA36N454"/>
<dbReference type="PROSITE" id="PS50089">
    <property type="entry name" value="ZF_RING_2"/>
    <property type="match status" value="1"/>
</dbReference>
<keyword evidence="3" id="KW-0472">Membrane</keyword>
<evidence type="ECO:0000256" key="2">
    <source>
        <dbReference type="SAM" id="MobiDB-lite"/>
    </source>
</evidence>
<feature type="transmembrane region" description="Helical" evidence="3">
    <location>
        <begin position="234"/>
        <end position="255"/>
    </location>
</feature>
<keyword evidence="1" id="KW-0863">Zinc-finger</keyword>
<dbReference type="EMBL" id="CAUJNA010001968">
    <property type="protein sequence ID" value="CAJ1389900.1"/>
    <property type="molecule type" value="Genomic_DNA"/>
</dbReference>
<name>A0AA36N454_9DINO</name>
<feature type="transmembrane region" description="Helical" evidence="3">
    <location>
        <begin position="464"/>
        <end position="488"/>
    </location>
</feature>
<dbReference type="Proteomes" id="UP001178507">
    <property type="component" value="Unassembled WGS sequence"/>
</dbReference>
<evidence type="ECO:0000313" key="5">
    <source>
        <dbReference type="EMBL" id="CAJ1389900.1"/>
    </source>
</evidence>
<evidence type="ECO:0000256" key="1">
    <source>
        <dbReference type="PROSITE-ProRule" id="PRU00175"/>
    </source>
</evidence>
<keyword evidence="3" id="KW-1133">Transmembrane helix</keyword>
<feature type="transmembrane region" description="Helical" evidence="3">
    <location>
        <begin position="549"/>
        <end position="571"/>
    </location>
</feature>
<feature type="transmembrane region" description="Helical" evidence="3">
    <location>
        <begin position="349"/>
        <end position="371"/>
    </location>
</feature>
<organism evidence="5 6">
    <name type="scientific">Effrenium voratum</name>
    <dbReference type="NCBI Taxonomy" id="2562239"/>
    <lineage>
        <taxon>Eukaryota</taxon>
        <taxon>Sar</taxon>
        <taxon>Alveolata</taxon>
        <taxon>Dinophyceae</taxon>
        <taxon>Suessiales</taxon>
        <taxon>Symbiodiniaceae</taxon>
        <taxon>Effrenium</taxon>
    </lineage>
</organism>
<protein>
    <recommendedName>
        <fullName evidence="4">RING-type domain-containing protein</fullName>
    </recommendedName>
</protein>
<accession>A0AA36N454</accession>
<feature type="domain" description="RING-type" evidence="4">
    <location>
        <begin position="852"/>
        <end position="923"/>
    </location>
</feature>
<reference evidence="5" key="1">
    <citation type="submission" date="2023-08" db="EMBL/GenBank/DDBJ databases">
        <authorList>
            <person name="Chen Y."/>
            <person name="Shah S."/>
            <person name="Dougan E. K."/>
            <person name="Thang M."/>
            <person name="Chan C."/>
        </authorList>
    </citation>
    <scope>NUCLEOTIDE SEQUENCE</scope>
</reference>
<gene>
    <name evidence="5" type="ORF">EVOR1521_LOCUS15430</name>
</gene>
<feature type="transmembrane region" description="Helical" evidence="3">
    <location>
        <begin position="431"/>
        <end position="452"/>
    </location>
</feature>
<feature type="transmembrane region" description="Helical" evidence="3">
    <location>
        <begin position="294"/>
        <end position="314"/>
    </location>
</feature>
<sequence length="938" mass="102461">MVAEIKQDKADAAEEAKRTAKERRQREEVHEIEIRDSLLVPDPSPARSRKKKKKEDVNVFQDFGKEHDDAPIQETKVNGMVFYKVNYKRYWQSEHDLQRWTEGLHHNIRYENLLYEVRDRWHEDLLGDRLQLKINHNPLARQVAQPAVSAQHGVHIPSAQGTFEARRPHPDRVAFFPIFGDIRRMPFFLGLAAAIPKLAYFTASDALGLAARCLVPLAQGAPGPTINALTSGGIFYGLMGTLTTLLTGVSLGACLGKNALSVARLAAAAYLFDAAGQLVKIVDPSSCTYPGSRTGLLTLFVQLPLAAWILLPDACQELGHRFGERLPLLAGALSLRYMALQAVDPQSSAATLLWGGAALFGLFAVTPRSVWKMLRDLCERIGKVLKYACSSIYAVVTYVLPKIIAAVTAVLQHPFTLRFYRVIVVPLWTLISPLFLPAATFAIGVSCLRSLAAREAAGLDAAQVALLLGQAFSGSAAMLSGFILSLNLWSRCGRRRQPDPLRWAPARYMLMVCASITAGPVGLLRRVLSSIRRNILMPLTEVFFYIMDSLFRFAVKAPVISIPLVLLFNVMSVRRFISTSSTVLESVGYVLSQTRLIGSLLEAAAKMPEGVATDSTLAVLLISLVQVGAYSMVDGVLAVLRVNRGASHALSIEELNNAAALMDNPRQCGRCGLGPIDHRGCSNLRSHHGEQDGGGVVSNACPRCGWFARTLSQWPVWDGELQTEQGRAMYRQRTWCEIVLCISASSKALVVPYSMLLLGNRLQLPSTLSALLAFSYLIPWAVENTKLFLALSTTSSHRMAREPIRQREQRDDADCGARLTEPQLPDITQSEALRNILAAEPTAIFLNEGDICSVCLDNFPCAAAALVSSQAEAESISQICRALREQTPPIVALRCGHALHVECEAEAAVGAAGARHVRCPLCRQPVTLAGAASANMFS</sequence>
<feature type="transmembrane region" description="Helical" evidence="3">
    <location>
        <begin position="392"/>
        <end position="411"/>
    </location>
</feature>
<dbReference type="GO" id="GO:0008270">
    <property type="term" value="F:zinc ion binding"/>
    <property type="evidence" value="ECO:0007669"/>
    <property type="project" value="UniProtKB-KW"/>
</dbReference>
<dbReference type="Gene3D" id="3.30.40.10">
    <property type="entry name" value="Zinc/RING finger domain, C3HC4 (zinc finger)"/>
    <property type="match status" value="1"/>
</dbReference>